<proteinExistence type="predicted"/>
<keyword evidence="3" id="KW-1185">Reference proteome</keyword>
<dbReference type="OrthoDB" id="9780595at2"/>
<dbReference type="InterPro" id="IPR008030">
    <property type="entry name" value="NmrA-like"/>
</dbReference>
<dbReference type="SUPFAM" id="SSF51735">
    <property type="entry name" value="NAD(P)-binding Rossmann-fold domains"/>
    <property type="match status" value="1"/>
</dbReference>
<name>A0A5M8QVV2_9BACT</name>
<dbReference type="PANTHER" id="PTHR47129:SF1">
    <property type="entry name" value="NMRA-LIKE DOMAIN-CONTAINING PROTEIN"/>
    <property type="match status" value="1"/>
</dbReference>
<gene>
    <name evidence="2" type="ORF">FEM33_15900</name>
</gene>
<evidence type="ECO:0000313" key="3">
    <source>
        <dbReference type="Proteomes" id="UP000323994"/>
    </source>
</evidence>
<dbReference type="PANTHER" id="PTHR47129">
    <property type="entry name" value="QUINONE OXIDOREDUCTASE 2"/>
    <property type="match status" value="1"/>
</dbReference>
<dbReference type="InterPro" id="IPR036291">
    <property type="entry name" value="NAD(P)-bd_dom_sf"/>
</dbReference>
<protein>
    <submittedName>
        <fullName evidence="2">SDR family oxidoreductase</fullName>
    </submittedName>
</protein>
<evidence type="ECO:0000313" key="2">
    <source>
        <dbReference type="EMBL" id="KAA6438766.1"/>
    </source>
</evidence>
<reference evidence="2 3" key="1">
    <citation type="submission" date="2019-05" db="EMBL/GenBank/DDBJ databases">
        <authorList>
            <person name="Qu J.-H."/>
        </authorList>
    </citation>
    <scope>NUCLEOTIDE SEQUENCE [LARGE SCALE GENOMIC DNA]</scope>
    <source>
        <strain evidence="2 3">NS28</strain>
    </source>
</reference>
<dbReference type="Gene3D" id="3.90.25.10">
    <property type="entry name" value="UDP-galactose 4-epimerase, domain 1"/>
    <property type="match status" value="1"/>
</dbReference>
<dbReference type="Pfam" id="PF05368">
    <property type="entry name" value="NmrA"/>
    <property type="match status" value="1"/>
</dbReference>
<dbReference type="Gene3D" id="3.40.50.720">
    <property type="entry name" value="NAD(P)-binding Rossmann-like Domain"/>
    <property type="match status" value="1"/>
</dbReference>
<sequence>MILVTGATGQFGANAIDHLLRKWVHPSQISAMVRDAGKAAALQDKGIQIRIGDYRDYSSMVQAFTGVDKLLLVSSNDRQAVENRTGQHINAIKAAKQAGVKHILYTSFVRKPHFENSAIAAFQNSHVQSEAFLKDSGIDFTILQNGIYLEMIPVFAGDKVAEEGVILFPASDGKASFVLREELAEAAAHVLTTQGHENKIYQLTNSTAVSFYDVAAALSTTLGKEVAYQPMEVQAFEATLKESGVPDLYISMFTTWAMALSQNTMDIQDDTLMKLLGRKPTTLSEFINRVYVKR</sequence>
<comment type="caution">
    <text evidence="2">The sequence shown here is derived from an EMBL/GenBank/DDBJ whole genome shotgun (WGS) entry which is preliminary data.</text>
</comment>
<organism evidence="2 3">
    <name type="scientific">Dyadobacter flavalbus</name>
    <dbReference type="NCBI Taxonomy" id="2579942"/>
    <lineage>
        <taxon>Bacteria</taxon>
        <taxon>Pseudomonadati</taxon>
        <taxon>Bacteroidota</taxon>
        <taxon>Cytophagia</taxon>
        <taxon>Cytophagales</taxon>
        <taxon>Spirosomataceae</taxon>
        <taxon>Dyadobacter</taxon>
    </lineage>
</organism>
<accession>A0A5M8QVV2</accession>
<dbReference type="CDD" id="cd05269">
    <property type="entry name" value="TMR_SDR_a"/>
    <property type="match status" value="1"/>
</dbReference>
<dbReference type="AlphaFoldDB" id="A0A5M8QVV2"/>
<dbReference type="Proteomes" id="UP000323994">
    <property type="component" value="Unassembled WGS sequence"/>
</dbReference>
<dbReference type="RefSeq" id="WP_139012992.1">
    <property type="nucleotide sequence ID" value="NZ_VBSN01000047.1"/>
</dbReference>
<dbReference type="InterPro" id="IPR052718">
    <property type="entry name" value="NmrA-type_oxidoreductase"/>
</dbReference>
<feature type="domain" description="NmrA-like" evidence="1">
    <location>
        <begin position="2"/>
        <end position="287"/>
    </location>
</feature>
<evidence type="ECO:0000259" key="1">
    <source>
        <dbReference type="Pfam" id="PF05368"/>
    </source>
</evidence>
<dbReference type="EMBL" id="VBSN01000047">
    <property type="protein sequence ID" value="KAA6438766.1"/>
    <property type="molecule type" value="Genomic_DNA"/>
</dbReference>